<dbReference type="Proteomes" id="UP001057375">
    <property type="component" value="Unassembled WGS sequence"/>
</dbReference>
<dbReference type="Gene3D" id="3.40.190.10">
    <property type="entry name" value="Periplasmic binding protein-like II"/>
    <property type="match status" value="1"/>
</dbReference>
<feature type="non-terminal residue" evidence="1">
    <location>
        <position position="113"/>
    </location>
</feature>
<dbReference type="EMBL" id="BQXS01002091">
    <property type="protein sequence ID" value="GKT31377.1"/>
    <property type="molecule type" value="Genomic_DNA"/>
</dbReference>
<keyword evidence="2" id="KW-1185">Reference proteome</keyword>
<name>A0ABQ5KFR7_9EUKA</name>
<organism evidence="1 2">
    <name type="scientific">Aduncisulcus paluster</name>
    <dbReference type="NCBI Taxonomy" id="2918883"/>
    <lineage>
        <taxon>Eukaryota</taxon>
        <taxon>Metamonada</taxon>
        <taxon>Carpediemonas-like organisms</taxon>
        <taxon>Aduncisulcus</taxon>
    </lineage>
</organism>
<comment type="caution">
    <text evidence="1">The sequence shown here is derived from an EMBL/GenBank/DDBJ whole genome shotgun (WGS) entry which is preliminary data.</text>
</comment>
<gene>
    <name evidence="1" type="ORF">ADUPG1_002004</name>
</gene>
<proteinExistence type="predicted"/>
<evidence type="ECO:0000313" key="1">
    <source>
        <dbReference type="EMBL" id="GKT31377.1"/>
    </source>
</evidence>
<dbReference type="SUPFAM" id="SSF53850">
    <property type="entry name" value="Periplasmic binding protein-like II"/>
    <property type="match status" value="1"/>
</dbReference>
<sequence>MAGYRESGTRNDSYAEQVFTHLALSAGASEFNKDGEVVFNSPNTVRTLGFYKELSHYTPPGPQWWRGRDFYMQGRLAMMFYSTFIMDDLAIPSIAANSLGPNHFKELDGTNYD</sequence>
<reference evidence="1" key="1">
    <citation type="submission" date="2022-03" db="EMBL/GenBank/DDBJ databases">
        <title>Draft genome sequence of Aduncisulcus paluster, a free-living microaerophilic Fornicata.</title>
        <authorList>
            <person name="Yuyama I."/>
            <person name="Kume K."/>
            <person name="Tamura T."/>
            <person name="Inagaki Y."/>
            <person name="Hashimoto T."/>
        </authorList>
    </citation>
    <scope>NUCLEOTIDE SEQUENCE</scope>
    <source>
        <strain evidence="1">NY0171</strain>
    </source>
</reference>
<accession>A0ABQ5KFR7</accession>
<evidence type="ECO:0000313" key="2">
    <source>
        <dbReference type="Proteomes" id="UP001057375"/>
    </source>
</evidence>
<protein>
    <submittedName>
        <fullName evidence="1">Extracellular solute-binding protein</fullName>
    </submittedName>
</protein>